<keyword evidence="3 7" id="KW-0808">Transferase</keyword>
<dbReference type="PANTHER" id="PTHR30589:SF0">
    <property type="entry name" value="PHOSPHATIDYLGLYCEROL--PROLIPOPROTEIN DIACYLGLYCERYL TRANSFERASE"/>
    <property type="match status" value="1"/>
</dbReference>
<dbReference type="EMBL" id="JACSNX010000001">
    <property type="protein sequence ID" value="MBM6850261.1"/>
    <property type="molecule type" value="Genomic_DNA"/>
</dbReference>
<feature type="region of interest" description="Disordered" evidence="8">
    <location>
        <begin position="303"/>
        <end position="348"/>
    </location>
</feature>
<feature type="transmembrane region" description="Helical" evidence="7">
    <location>
        <begin position="106"/>
        <end position="129"/>
    </location>
</feature>
<comment type="function">
    <text evidence="7">Catalyzes the transfer of the diacylglyceryl group from phosphatidylglycerol to the sulfhydryl group of the N-terminal cysteine of a prolipoprotein, the first step in the formation of mature lipoproteins.</text>
</comment>
<comment type="subcellular location">
    <subcellularLocation>
        <location evidence="7">Cell membrane</location>
        <topology evidence="7">Multi-pass membrane protein</topology>
    </subcellularLocation>
</comment>
<dbReference type="PANTHER" id="PTHR30589">
    <property type="entry name" value="PROLIPOPROTEIN DIACYLGLYCERYL TRANSFERASE"/>
    <property type="match status" value="1"/>
</dbReference>
<name>A0ABS2FTP6_9FIRM</name>
<dbReference type="EC" id="2.5.1.145" evidence="7"/>
<feature type="transmembrane region" description="Helical" evidence="7">
    <location>
        <begin position="33"/>
        <end position="52"/>
    </location>
</feature>
<comment type="caution">
    <text evidence="9">The sequence shown here is derived from an EMBL/GenBank/DDBJ whole genome shotgun (WGS) entry which is preliminary data.</text>
</comment>
<feature type="transmembrane region" description="Helical" evidence="7">
    <location>
        <begin position="191"/>
        <end position="209"/>
    </location>
</feature>
<keyword evidence="10" id="KW-1185">Reference proteome</keyword>
<organism evidence="9 10">
    <name type="scientific">Oscillibacter valericigenes</name>
    <dbReference type="NCBI Taxonomy" id="351091"/>
    <lineage>
        <taxon>Bacteria</taxon>
        <taxon>Bacillati</taxon>
        <taxon>Bacillota</taxon>
        <taxon>Clostridia</taxon>
        <taxon>Eubacteriales</taxon>
        <taxon>Oscillospiraceae</taxon>
        <taxon>Oscillibacter</taxon>
    </lineage>
</organism>
<evidence type="ECO:0000256" key="4">
    <source>
        <dbReference type="ARBA" id="ARBA00022692"/>
    </source>
</evidence>
<feature type="transmembrane region" description="Helical" evidence="7">
    <location>
        <begin position="259"/>
        <end position="276"/>
    </location>
</feature>
<evidence type="ECO:0000313" key="10">
    <source>
        <dbReference type="Proteomes" id="UP000719500"/>
    </source>
</evidence>
<feature type="binding site" evidence="7">
    <location>
        <position position="155"/>
    </location>
    <ligand>
        <name>a 1,2-diacyl-sn-glycero-3-phospho-(1'-sn-glycerol)</name>
        <dbReference type="ChEBI" id="CHEBI:64716"/>
    </ligand>
</feature>
<feature type="transmembrane region" description="Helical" evidence="7">
    <location>
        <begin position="136"/>
        <end position="157"/>
    </location>
</feature>
<evidence type="ECO:0000256" key="6">
    <source>
        <dbReference type="ARBA" id="ARBA00023136"/>
    </source>
</evidence>
<keyword evidence="6 7" id="KW-0472">Membrane</keyword>
<gene>
    <name evidence="7 9" type="primary">lgt</name>
    <name evidence="9" type="ORF">H9X91_02260</name>
</gene>
<protein>
    <recommendedName>
        <fullName evidence="7">Phosphatidylglycerol--prolipoprotein diacylglyceryl transferase</fullName>
        <ecNumber evidence="7">2.5.1.145</ecNumber>
    </recommendedName>
</protein>
<keyword evidence="2 7" id="KW-1003">Cell membrane</keyword>
<keyword evidence="5 7" id="KW-1133">Transmembrane helix</keyword>
<dbReference type="InterPro" id="IPR001640">
    <property type="entry name" value="Lgt"/>
</dbReference>
<proteinExistence type="inferred from homology"/>
<feature type="transmembrane region" description="Helical" evidence="7">
    <location>
        <begin position="64"/>
        <end position="86"/>
    </location>
</feature>
<evidence type="ECO:0000256" key="7">
    <source>
        <dbReference type="HAMAP-Rule" id="MF_01147"/>
    </source>
</evidence>
<evidence type="ECO:0000256" key="2">
    <source>
        <dbReference type="ARBA" id="ARBA00022475"/>
    </source>
</evidence>
<dbReference type="GO" id="GO:0016740">
    <property type="term" value="F:transferase activity"/>
    <property type="evidence" value="ECO:0007669"/>
    <property type="project" value="UniProtKB-KW"/>
</dbReference>
<evidence type="ECO:0000256" key="3">
    <source>
        <dbReference type="ARBA" id="ARBA00022679"/>
    </source>
</evidence>
<dbReference type="HAMAP" id="MF_01147">
    <property type="entry name" value="Lgt"/>
    <property type="match status" value="1"/>
</dbReference>
<dbReference type="NCBIfam" id="TIGR00544">
    <property type="entry name" value="lgt"/>
    <property type="match status" value="1"/>
</dbReference>
<accession>A0ABS2FTP6</accession>
<feature type="transmembrane region" description="Helical" evidence="7">
    <location>
        <begin position="221"/>
        <end position="239"/>
    </location>
</feature>
<keyword evidence="4 7" id="KW-0812">Transmembrane</keyword>
<evidence type="ECO:0000313" key="9">
    <source>
        <dbReference type="EMBL" id="MBM6850261.1"/>
    </source>
</evidence>
<sequence length="348" mass="39066">MRALQDMPISFPGLFGDWEFNPDPIAIHIGHGVYWYGIILAIGLLAGLLLCLKQSKRYGLTEDNVLDMVLWAVPSCIIGARLYYVIFYLDLYRNADGSLNWGEMVAVWDGGLAIYGAVIAGAIVAFFYTRHKKIKLGAMTDLAVMGLLLGQCIGRWANFINREAFGAETTLPWRMRLWVSQYQSIEVHPTFFYESLWNLIGLLLILFVVSRARRFDGENTWFYFLWYGLGRFWIEGLRTDSLYLFDWTFMGEPIRVSQALSLLLAVTAAVMLFYNIRIKKHSRDELLVNQVAAAAAAKAAAAEPGAEEPLAPADAAGEAEEAQGPLEEEPQPAETQNEEREEPDGNAH</sequence>
<reference evidence="9 10" key="1">
    <citation type="journal article" date="2021" name="Sci. Rep.">
        <title>The distribution of antibiotic resistance genes in chicken gut microbiota commensals.</title>
        <authorList>
            <person name="Juricova H."/>
            <person name="Matiasovicova J."/>
            <person name="Kubasova T."/>
            <person name="Cejkova D."/>
            <person name="Rychlik I."/>
        </authorList>
    </citation>
    <scope>NUCLEOTIDE SEQUENCE [LARGE SCALE GENOMIC DNA]</scope>
    <source>
        <strain evidence="9 10">An411</strain>
    </source>
</reference>
<evidence type="ECO:0000256" key="5">
    <source>
        <dbReference type="ARBA" id="ARBA00022989"/>
    </source>
</evidence>
<comment type="pathway">
    <text evidence="7">Protein modification; lipoprotein biosynthesis (diacylglyceryl transfer).</text>
</comment>
<feature type="compositionally biased region" description="Low complexity" evidence="8">
    <location>
        <begin position="303"/>
        <end position="316"/>
    </location>
</feature>
<evidence type="ECO:0000256" key="8">
    <source>
        <dbReference type="SAM" id="MobiDB-lite"/>
    </source>
</evidence>
<dbReference type="Proteomes" id="UP000719500">
    <property type="component" value="Unassembled WGS sequence"/>
</dbReference>
<comment type="similarity">
    <text evidence="1 7">Belongs to the Lgt family.</text>
</comment>
<dbReference type="Pfam" id="PF01790">
    <property type="entry name" value="LGT"/>
    <property type="match status" value="1"/>
</dbReference>
<feature type="compositionally biased region" description="Acidic residues" evidence="8">
    <location>
        <begin position="317"/>
        <end position="331"/>
    </location>
</feature>
<dbReference type="PROSITE" id="PS01311">
    <property type="entry name" value="LGT"/>
    <property type="match status" value="1"/>
</dbReference>
<evidence type="ECO:0000256" key="1">
    <source>
        <dbReference type="ARBA" id="ARBA00007150"/>
    </source>
</evidence>
<comment type="catalytic activity">
    <reaction evidence="7">
        <text>L-cysteinyl-[prolipoprotein] + a 1,2-diacyl-sn-glycero-3-phospho-(1'-sn-glycerol) = an S-1,2-diacyl-sn-glyceryl-L-cysteinyl-[prolipoprotein] + sn-glycerol 1-phosphate + H(+)</text>
        <dbReference type="Rhea" id="RHEA:56712"/>
        <dbReference type="Rhea" id="RHEA-COMP:14679"/>
        <dbReference type="Rhea" id="RHEA-COMP:14680"/>
        <dbReference type="ChEBI" id="CHEBI:15378"/>
        <dbReference type="ChEBI" id="CHEBI:29950"/>
        <dbReference type="ChEBI" id="CHEBI:57685"/>
        <dbReference type="ChEBI" id="CHEBI:64716"/>
        <dbReference type="ChEBI" id="CHEBI:140658"/>
        <dbReference type="EC" id="2.5.1.145"/>
    </reaction>
</comment>